<evidence type="ECO:0008006" key="3">
    <source>
        <dbReference type="Google" id="ProtNLM"/>
    </source>
</evidence>
<keyword evidence="2" id="KW-1185">Reference proteome</keyword>
<dbReference type="EMBL" id="CP015220">
    <property type="protein sequence ID" value="AMY25323.1"/>
    <property type="molecule type" value="Genomic_DNA"/>
</dbReference>
<sequence>MSVKTRRNQTCEWCGRPIDDVGTGRKRRYCRQSCRQRAYEQRSAVKGTSIPVDAVVLTAEEASAVADRAFELRCAAEDVSTAVAEGAAADELQRLCIELVAKAHDAERLR</sequence>
<dbReference type="AlphaFoldDB" id="A0A143QQ72"/>
<dbReference type="GeneID" id="93554202"/>
<dbReference type="KEGG" id="rhs:A3Q41_04042"/>
<reference evidence="1 2" key="1">
    <citation type="journal article" date="2016" name="Genome Announc.">
        <title>Complete Genome and Plasmid Sequences for Rhodococcus fascians D188 and Draft Sequences for Rhodococcus Isolates PBTS 1 and PBTS 2.</title>
        <authorList>
            <person name="Stamler R.A."/>
            <person name="Vereecke D."/>
            <person name="Zhang Y."/>
            <person name="Schilkey F."/>
            <person name="Devitt N."/>
            <person name="Randall J.J."/>
        </authorList>
    </citation>
    <scope>NUCLEOTIDE SEQUENCE [LARGE SCALE GENOMIC DNA]</scope>
    <source>
        <strain evidence="1 2">PBTS2</strain>
    </source>
</reference>
<dbReference type="OrthoDB" id="4219687at2"/>
<protein>
    <recommendedName>
        <fullName evidence="3">FCS-type domain-containing protein</fullName>
    </recommendedName>
</protein>
<gene>
    <name evidence="1" type="ORF">A3Q41_04042</name>
</gene>
<dbReference type="RefSeq" id="WP_027497121.1">
    <property type="nucleotide sequence ID" value="NZ_CAKKLU010000005.1"/>
</dbReference>
<accession>A0A260TID6</accession>
<name>A0A143QQ72_RHOFA</name>
<dbReference type="PATRIC" id="fig|1653479.3.peg.4100"/>
<evidence type="ECO:0000313" key="2">
    <source>
        <dbReference type="Proteomes" id="UP000076038"/>
    </source>
</evidence>
<evidence type="ECO:0000313" key="1">
    <source>
        <dbReference type="EMBL" id="AMY25323.1"/>
    </source>
</evidence>
<organism evidence="1 2">
    <name type="scientific">Rhodococcoides fascians</name>
    <name type="common">Rhodococcus fascians</name>
    <dbReference type="NCBI Taxonomy" id="1828"/>
    <lineage>
        <taxon>Bacteria</taxon>
        <taxon>Bacillati</taxon>
        <taxon>Actinomycetota</taxon>
        <taxon>Actinomycetes</taxon>
        <taxon>Mycobacteriales</taxon>
        <taxon>Nocardiaceae</taxon>
        <taxon>Rhodococcoides</taxon>
    </lineage>
</organism>
<accession>A0A143QQ72</accession>
<reference evidence="2" key="2">
    <citation type="submission" date="2016-04" db="EMBL/GenBank/DDBJ databases">
        <title>Complete Genome and Plasmid Sequences for Rhodococcus fascians D188 and Draft Sequences for Rhodococcus spp. Isolates PBTS 1 and PBTS 2.</title>
        <authorList>
            <person name="Stamer R."/>
            <person name="Vereecke D."/>
            <person name="Zhang Y."/>
            <person name="Schilkey F."/>
            <person name="Devitt N."/>
            <person name="Randall J."/>
        </authorList>
    </citation>
    <scope>NUCLEOTIDE SEQUENCE [LARGE SCALE GENOMIC DNA]</scope>
    <source>
        <strain evidence="2">PBTS2</strain>
    </source>
</reference>
<dbReference type="Proteomes" id="UP000076038">
    <property type="component" value="Chromosome"/>
</dbReference>
<proteinExistence type="predicted"/>